<dbReference type="PROSITE" id="PS51272">
    <property type="entry name" value="SLH"/>
    <property type="match status" value="1"/>
</dbReference>
<evidence type="ECO:0000259" key="4">
    <source>
        <dbReference type="PROSITE" id="PS51272"/>
    </source>
</evidence>
<keyword evidence="3" id="KW-0732">Signal</keyword>
<keyword evidence="1" id="KW-0677">Repeat</keyword>
<evidence type="ECO:0000313" key="5">
    <source>
        <dbReference type="EMBL" id="HIQ70283.1"/>
    </source>
</evidence>
<name>A0A9D0Z768_9FIRM</name>
<dbReference type="Proteomes" id="UP000886874">
    <property type="component" value="Unassembled WGS sequence"/>
</dbReference>
<dbReference type="AlphaFoldDB" id="A0A9D0Z768"/>
<dbReference type="EMBL" id="DVFN01000115">
    <property type="protein sequence ID" value="HIQ70283.1"/>
    <property type="molecule type" value="Genomic_DNA"/>
</dbReference>
<protein>
    <submittedName>
        <fullName evidence="5">S-layer homology domain-containing protein</fullName>
    </submittedName>
</protein>
<gene>
    <name evidence="5" type="ORF">IAA67_08145</name>
</gene>
<evidence type="ECO:0000256" key="2">
    <source>
        <dbReference type="SAM" id="MobiDB-lite"/>
    </source>
</evidence>
<evidence type="ECO:0000313" key="6">
    <source>
        <dbReference type="Proteomes" id="UP000886874"/>
    </source>
</evidence>
<accession>A0A9D0Z768</accession>
<proteinExistence type="predicted"/>
<comment type="caution">
    <text evidence="5">The sequence shown here is derived from an EMBL/GenBank/DDBJ whole genome shotgun (WGS) entry which is preliminary data.</text>
</comment>
<dbReference type="PROSITE" id="PS51257">
    <property type="entry name" value="PROKAR_LIPOPROTEIN"/>
    <property type="match status" value="1"/>
</dbReference>
<feature type="compositionally biased region" description="Acidic residues" evidence="2">
    <location>
        <begin position="46"/>
        <end position="66"/>
    </location>
</feature>
<evidence type="ECO:0000256" key="1">
    <source>
        <dbReference type="ARBA" id="ARBA00022737"/>
    </source>
</evidence>
<feature type="chain" id="PRO_5039116364" evidence="3">
    <location>
        <begin position="19"/>
        <end position="400"/>
    </location>
</feature>
<feature type="domain" description="SLH" evidence="4">
    <location>
        <begin position="269"/>
        <end position="339"/>
    </location>
</feature>
<sequence>MKRIVILILALLLLAACAAEPQEAVAPSAPAAAVTPEADAPSTPPEPEEPPAPPEEETPAEPEEETPAAPVEDLPPEPWPAFLAGPAEGGYEFQSKTLGCSFTVPEEISQKVAVAGGVRYHDPEGTCLTFYYVPENGRYPLTMFYLVAATPRAAFFRPGSWYYSTQTGHPMVAIREDSLLFTMGPLGGSEIGREDPLWEDYTATYSAAGAALRETITVDSPSSLPTLDPAALSDAAQTLAAQGDGTMTREAAAQLVFDLLAAENKAQAYPLSYTDVTSGTEAAHAIAYLDSYGLLTRYARDGSALDGTKFRPGEAITRGEFAMLLHRLSFQPSPEFYYAVPADMDLEHWASSYVIYGWICGWLEADGSDLRPDDPITCTEAAQALRCVAEQGYPIPGVTN</sequence>
<evidence type="ECO:0000256" key="3">
    <source>
        <dbReference type="SAM" id="SignalP"/>
    </source>
</evidence>
<reference evidence="5" key="1">
    <citation type="submission" date="2020-10" db="EMBL/GenBank/DDBJ databases">
        <authorList>
            <person name="Gilroy R."/>
        </authorList>
    </citation>
    <scope>NUCLEOTIDE SEQUENCE</scope>
    <source>
        <strain evidence="5">ChiSjej2B20-13462</strain>
    </source>
</reference>
<dbReference type="InterPro" id="IPR001119">
    <property type="entry name" value="SLH_dom"/>
</dbReference>
<feature type="region of interest" description="Disordered" evidence="2">
    <location>
        <begin position="25"/>
        <end position="81"/>
    </location>
</feature>
<feature type="signal peptide" evidence="3">
    <location>
        <begin position="1"/>
        <end position="18"/>
    </location>
</feature>
<reference evidence="5" key="2">
    <citation type="journal article" date="2021" name="PeerJ">
        <title>Extensive microbial diversity within the chicken gut microbiome revealed by metagenomics and culture.</title>
        <authorList>
            <person name="Gilroy R."/>
            <person name="Ravi A."/>
            <person name="Getino M."/>
            <person name="Pursley I."/>
            <person name="Horton D.L."/>
            <person name="Alikhan N.F."/>
            <person name="Baker D."/>
            <person name="Gharbi K."/>
            <person name="Hall N."/>
            <person name="Watson M."/>
            <person name="Adriaenssens E.M."/>
            <person name="Foster-Nyarko E."/>
            <person name="Jarju S."/>
            <person name="Secka A."/>
            <person name="Antonio M."/>
            <person name="Oren A."/>
            <person name="Chaudhuri R.R."/>
            <person name="La Ragione R."/>
            <person name="Hildebrand F."/>
            <person name="Pallen M.J."/>
        </authorList>
    </citation>
    <scope>NUCLEOTIDE SEQUENCE</scope>
    <source>
        <strain evidence="5">ChiSjej2B20-13462</strain>
    </source>
</reference>
<feature type="compositionally biased region" description="Low complexity" evidence="2">
    <location>
        <begin position="25"/>
        <end position="41"/>
    </location>
</feature>
<organism evidence="5 6">
    <name type="scientific">Candidatus Avoscillospira stercorigallinarum</name>
    <dbReference type="NCBI Taxonomy" id="2840708"/>
    <lineage>
        <taxon>Bacteria</taxon>
        <taxon>Bacillati</taxon>
        <taxon>Bacillota</taxon>
        <taxon>Clostridia</taxon>
        <taxon>Eubacteriales</taxon>
        <taxon>Oscillospiraceae</taxon>
        <taxon>Oscillospiraceae incertae sedis</taxon>
        <taxon>Candidatus Avoscillospira</taxon>
    </lineage>
</organism>